<proteinExistence type="predicted"/>
<accession>A0A1M6Z7U4</accession>
<evidence type="ECO:0000313" key="3">
    <source>
        <dbReference type="Proteomes" id="UP000184130"/>
    </source>
</evidence>
<dbReference type="EMBL" id="FRBD01000043">
    <property type="protein sequence ID" value="SHL26389.1"/>
    <property type="molecule type" value="Genomic_DNA"/>
</dbReference>
<dbReference type="Proteomes" id="UP000184130">
    <property type="component" value="Unassembled WGS sequence"/>
</dbReference>
<keyword evidence="1" id="KW-0732">Signal</keyword>
<feature type="chain" id="PRO_5012432455" description="DUF3108 domain-containing protein" evidence="1">
    <location>
        <begin position="25"/>
        <end position="200"/>
    </location>
</feature>
<dbReference type="RefSeq" id="WP_139261736.1">
    <property type="nucleotide sequence ID" value="NZ_FRBD01000043.1"/>
</dbReference>
<evidence type="ECO:0000313" key="2">
    <source>
        <dbReference type="EMBL" id="SHL26389.1"/>
    </source>
</evidence>
<reference evidence="2 3" key="1">
    <citation type="submission" date="2016-11" db="EMBL/GenBank/DDBJ databases">
        <authorList>
            <person name="Jaros S."/>
            <person name="Januszkiewicz K."/>
            <person name="Wedrychowicz H."/>
        </authorList>
    </citation>
    <scope>NUCLEOTIDE SEQUENCE [LARGE SCALE GENOMIC DNA]</scope>
    <source>
        <strain evidence="2 3">KHT3</strain>
    </source>
</reference>
<feature type="signal peptide" evidence="1">
    <location>
        <begin position="1"/>
        <end position="24"/>
    </location>
</feature>
<name>A0A1M6Z7U4_XYLRU</name>
<evidence type="ECO:0000256" key="1">
    <source>
        <dbReference type="SAM" id="SignalP"/>
    </source>
</evidence>
<protein>
    <recommendedName>
        <fullName evidence="4">DUF3108 domain-containing protein</fullName>
    </recommendedName>
</protein>
<organism evidence="2 3">
    <name type="scientific">Xylanibacter ruminicola</name>
    <name type="common">Prevotella ruminicola</name>
    <dbReference type="NCBI Taxonomy" id="839"/>
    <lineage>
        <taxon>Bacteria</taxon>
        <taxon>Pseudomonadati</taxon>
        <taxon>Bacteroidota</taxon>
        <taxon>Bacteroidia</taxon>
        <taxon>Bacteroidales</taxon>
        <taxon>Prevotellaceae</taxon>
        <taxon>Xylanibacter</taxon>
    </lineage>
</organism>
<evidence type="ECO:0008006" key="4">
    <source>
        <dbReference type="Google" id="ProtNLM"/>
    </source>
</evidence>
<sequence>MMSKQRFMQLCILMSIAFHMYAQGDCQQASLFEIFQKEQVKDVSFAMYYHTRTMNYKYGYIYLKGCVKHGSTRLCINELQDSNRKKTKWTKHYFKTSVAMENSLIKLIDSLFISKRVTPILKKERLDVMRYDEQNCLQIKIKHKKEYEKYDFYFGDYLQTQITSDVEVTYSPQMIKLLRLMEIIVNNELVRIKEIKLSSK</sequence>
<dbReference type="AlphaFoldDB" id="A0A1M6Z7U4"/>
<gene>
    <name evidence="2" type="ORF">SAMN05216463_1432</name>
</gene>